<dbReference type="Proteomes" id="UP000054018">
    <property type="component" value="Unassembled WGS sequence"/>
</dbReference>
<feature type="non-terminal residue" evidence="2">
    <location>
        <position position="1"/>
    </location>
</feature>
<keyword evidence="3" id="KW-1185">Reference proteome</keyword>
<dbReference type="AlphaFoldDB" id="A0A0C9XSI9"/>
<reference evidence="3" key="2">
    <citation type="submission" date="2015-01" db="EMBL/GenBank/DDBJ databases">
        <title>Evolutionary Origins and Diversification of the Mycorrhizal Mutualists.</title>
        <authorList>
            <consortium name="DOE Joint Genome Institute"/>
            <consortium name="Mycorrhizal Genomics Consortium"/>
            <person name="Kohler A."/>
            <person name="Kuo A."/>
            <person name="Nagy L.G."/>
            <person name="Floudas D."/>
            <person name="Copeland A."/>
            <person name="Barry K.W."/>
            <person name="Cichocki N."/>
            <person name="Veneault-Fourrey C."/>
            <person name="LaButti K."/>
            <person name="Lindquist E.A."/>
            <person name="Lipzen A."/>
            <person name="Lundell T."/>
            <person name="Morin E."/>
            <person name="Murat C."/>
            <person name="Riley R."/>
            <person name="Ohm R."/>
            <person name="Sun H."/>
            <person name="Tunlid A."/>
            <person name="Henrissat B."/>
            <person name="Grigoriev I.V."/>
            <person name="Hibbett D.S."/>
            <person name="Martin F."/>
        </authorList>
    </citation>
    <scope>NUCLEOTIDE SEQUENCE [LARGE SCALE GENOMIC DNA]</scope>
    <source>
        <strain evidence="3">441</strain>
    </source>
</reference>
<reference evidence="2 3" key="1">
    <citation type="submission" date="2014-04" db="EMBL/GenBank/DDBJ databases">
        <authorList>
            <consortium name="DOE Joint Genome Institute"/>
            <person name="Kuo A."/>
            <person name="Kohler A."/>
            <person name="Costa M.D."/>
            <person name="Nagy L.G."/>
            <person name="Floudas D."/>
            <person name="Copeland A."/>
            <person name="Barry K.W."/>
            <person name="Cichocki N."/>
            <person name="Veneault-Fourrey C."/>
            <person name="LaButti K."/>
            <person name="Lindquist E.A."/>
            <person name="Lipzen A."/>
            <person name="Lundell T."/>
            <person name="Morin E."/>
            <person name="Murat C."/>
            <person name="Sun H."/>
            <person name="Tunlid A."/>
            <person name="Henrissat B."/>
            <person name="Grigoriev I.V."/>
            <person name="Hibbett D.S."/>
            <person name="Martin F."/>
            <person name="Nordberg H.P."/>
            <person name="Cantor M.N."/>
            <person name="Hua S.X."/>
        </authorList>
    </citation>
    <scope>NUCLEOTIDE SEQUENCE [LARGE SCALE GENOMIC DNA]</scope>
    <source>
        <strain evidence="2 3">441</strain>
    </source>
</reference>
<gene>
    <name evidence="2" type="ORF">PISMIDRAFT_687399</name>
</gene>
<name>A0A0C9XSI9_9AGAM</name>
<dbReference type="HOGENOM" id="CLU_2711684_0_0_1"/>
<protein>
    <submittedName>
        <fullName evidence="2">Uncharacterized protein</fullName>
    </submittedName>
</protein>
<organism evidence="2 3">
    <name type="scientific">Pisolithus microcarpus 441</name>
    <dbReference type="NCBI Taxonomy" id="765257"/>
    <lineage>
        <taxon>Eukaryota</taxon>
        <taxon>Fungi</taxon>
        <taxon>Dikarya</taxon>
        <taxon>Basidiomycota</taxon>
        <taxon>Agaricomycotina</taxon>
        <taxon>Agaricomycetes</taxon>
        <taxon>Agaricomycetidae</taxon>
        <taxon>Boletales</taxon>
        <taxon>Sclerodermatineae</taxon>
        <taxon>Pisolithaceae</taxon>
        <taxon>Pisolithus</taxon>
    </lineage>
</organism>
<evidence type="ECO:0000256" key="1">
    <source>
        <dbReference type="SAM" id="MobiDB-lite"/>
    </source>
</evidence>
<accession>A0A0C9XSI9</accession>
<dbReference type="EMBL" id="KN833897">
    <property type="protein sequence ID" value="KIK15285.1"/>
    <property type="molecule type" value="Genomic_DNA"/>
</dbReference>
<evidence type="ECO:0000313" key="3">
    <source>
        <dbReference type="Proteomes" id="UP000054018"/>
    </source>
</evidence>
<proteinExistence type="predicted"/>
<sequence>EDGGGHESSKISPNNKSGNEDLGCLKWRTYQRQKYQIFGVGRSMCAKLGGLSTYRWGDLRGRWLLVYTKAASS</sequence>
<feature type="region of interest" description="Disordered" evidence="1">
    <location>
        <begin position="1"/>
        <end position="21"/>
    </location>
</feature>
<evidence type="ECO:0000313" key="2">
    <source>
        <dbReference type="EMBL" id="KIK15285.1"/>
    </source>
</evidence>